<dbReference type="InterPro" id="IPR046341">
    <property type="entry name" value="SET_dom_sf"/>
</dbReference>
<sequence length="1115" mass="123192">MPPASAAGSHSLRGSPLTWRPTKIMNMRDLSKDDDFLSHLLVEKLGTGNVPLCVHKMDSSRRLPKVPTSDLMATVRRLVESKGPPQNAVRQVVDELLSLQSVRYYLKPYTQKQINAFATHASRYFELYHPGGCIEIAHTSRYSHKTGKSELCILATRPLSPGMVIAELKGSMAHLSKEEDKELKRTDLRNLDIRRDFSVIHSRQMKKNHLFLGPARFVNHDCDNNCELFREGKYITFRVLRPIAVGEEITAHYGDGYFGSKNRYCLCETCEKNGRGGYGPESEVSGCESDAGASDDNFTDSEPVPTAVGNVNERRTRRGVYAIIQEQDDDSDESDDEEKEGNKPLANASDVAEVDLELGGDSSSVHRSASRRSASSSVPPISRRSELIDEPKAQHRSTRRQQKVSATATPEVSTKSLTPTPSDPALPPSRCTRQSASRLSTPIHSKEKDSITIKEEPETRILRTRPSLHVDRNESLSTANHIAPMGPDGRPLPTCVTCHNVLPMISVDNQIVWGLNIDTTPRRGKKRKEPQECPRCMRHFAIYSQPWPARLASQVIASAPRDDGELSSKRPAPKNVSPAETKHAAANEERPAKRRKTDQGPIVEMSDKAKELLVAPKRKRGRPRKHPMAEDVPKRKRGRPRKLSPARPNRAPPKSSASTPVETARSRISSPVGVKWRSEPASPSSSRGNLKPKSLAVKLQPRDSNGRFGKKATTNGRFVRRRFGILRSSSTRAQRVLQRAKVERWLGDKQDQLDINDEAEDLHVFASRKRGTITPDESPHPSKKLRSSPRSGDGDEDPVPHNSNGSSPLRFKGMNAGLLCRPNPTNFARRTWSSAPPEDVSPDDEDAEGSLPTIESESNGPVTPQDRTPLPIASPDQLMYQGETSLESKFEEPAPRPPTPRRYSHSISTILTFKPSPINFARRRWSSTIKSPLESGNGTRRSQRLRPRSLLPDENNLSLATSQSEISSALSTRTILAGRSVSPQKSTVVDVAGQAMSEVVTETVGDFPDYLLKPPTAFPGEQSFESTNSDDDRAVEGLLAETPESHEGSASEDPLSHLRVTYTSELPVVAPWKNAQATPMSHYLKKSASFCGDELASPTHLVHAGWDSASDILSD</sequence>
<feature type="compositionally biased region" description="Basic residues" evidence="9">
    <location>
        <begin position="616"/>
        <end position="626"/>
    </location>
</feature>
<keyword evidence="5" id="KW-0808">Transferase</keyword>
<dbReference type="GO" id="GO:0003677">
    <property type="term" value="F:DNA binding"/>
    <property type="evidence" value="ECO:0007669"/>
    <property type="project" value="InterPro"/>
</dbReference>
<name>A0AAD4GGP3_BOLED</name>
<dbReference type="SUPFAM" id="SSF82199">
    <property type="entry name" value="SET domain"/>
    <property type="match status" value="1"/>
</dbReference>
<dbReference type="AlphaFoldDB" id="A0AAD4GGP3"/>
<evidence type="ECO:0000256" key="8">
    <source>
        <dbReference type="ARBA" id="ARBA00023242"/>
    </source>
</evidence>
<dbReference type="CDD" id="cd10524">
    <property type="entry name" value="SET_Suv4-20-like"/>
    <property type="match status" value="1"/>
</dbReference>
<keyword evidence="12" id="KW-1185">Reference proteome</keyword>
<dbReference type="GO" id="GO:0042799">
    <property type="term" value="F:histone H4K20 methyltransferase activity"/>
    <property type="evidence" value="ECO:0007669"/>
    <property type="project" value="TreeGrafter"/>
</dbReference>
<feature type="compositionally biased region" description="Polar residues" evidence="9">
    <location>
        <begin position="955"/>
        <end position="964"/>
    </location>
</feature>
<feature type="compositionally biased region" description="Basic and acidic residues" evidence="9">
    <location>
        <begin position="580"/>
        <end position="591"/>
    </location>
</feature>
<feature type="region of interest" description="Disordered" evidence="9">
    <location>
        <begin position="930"/>
        <end position="964"/>
    </location>
</feature>
<keyword evidence="3" id="KW-0158">Chromosome</keyword>
<feature type="domain" description="SET" evidence="10">
    <location>
        <begin position="132"/>
        <end position="254"/>
    </location>
</feature>
<proteinExistence type="predicted"/>
<dbReference type="SMART" id="SM00384">
    <property type="entry name" value="AT_hook"/>
    <property type="match status" value="2"/>
</dbReference>
<evidence type="ECO:0000256" key="1">
    <source>
        <dbReference type="ARBA" id="ARBA00004123"/>
    </source>
</evidence>
<evidence type="ECO:0000256" key="2">
    <source>
        <dbReference type="ARBA" id="ARBA00004286"/>
    </source>
</evidence>
<protein>
    <recommendedName>
        <fullName evidence="10">SET domain-containing protein</fullName>
    </recommendedName>
</protein>
<evidence type="ECO:0000256" key="6">
    <source>
        <dbReference type="ARBA" id="ARBA00022691"/>
    </source>
</evidence>
<feature type="region of interest" description="Disordered" evidence="9">
    <location>
        <begin position="275"/>
        <end position="313"/>
    </location>
</feature>
<feature type="compositionally biased region" description="Basic and acidic residues" evidence="9">
    <location>
        <begin position="383"/>
        <end position="393"/>
    </location>
</feature>
<dbReference type="PANTHER" id="PTHR12977:SF4">
    <property type="entry name" value="HISTONE-LYSINE N-METHYLTRANSFERASE KMT5B"/>
    <property type="match status" value="1"/>
</dbReference>
<accession>A0AAD4GGP3</accession>
<comment type="caution">
    <text evidence="11">The sequence shown here is derived from an EMBL/GenBank/DDBJ whole genome shotgun (WGS) entry which is preliminary data.</text>
</comment>
<feature type="compositionally biased region" description="Acidic residues" evidence="9">
    <location>
        <begin position="326"/>
        <end position="339"/>
    </location>
</feature>
<evidence type="ECO:0000256" key="4">
    <source>
        <dbReference type="ARBA" id="ARBA00022603"/>
    </source>
</evidence>
<dbReference type="InterPro" id="IPR017956">
    <property type="entry name" value="AT_hook_DNA-bd_motif"/>
</dbReference>
<dbReference type="GO" id="GO:0005694">
    <property type="term" value="C:chromosome"/>
    <property type="evidence" value="ECO:0007669"/>
    <property type="project" value="UniProtKB-SubCell"/>
</dbReference>
<dbReference type="InterPro" id="IPR041938">
    <property type="entry name" value="Hist-Lys_N-MTase_N"/>
</dbReference>
<feature type="compositionally biased region" description="Polar residues" evidence="9">
    <location>
        <begin position="930"/>
        <end position="939"/>
    </location>
</feature>
<keyword evidence="4" id="KW-0489">Methyltransferase</keyword>
<evidence type="ECO:0000313" key="12">
    <source>
        <dbReference type="Proteomes" id="UP001194468"/>
    </source>
</evidence>
<evidence type="ECO:0000256" key="9">
    <source>
        <dbReference type="SAM" id="MobiDB-lite"/>
    </source>
</evidence>
<dbReference type="InterPro" id="IPR039977">
    <property type="entry name" value="Suv4-20/Set9"/>
</dbReference>
<dbReference type="EMBL" id="WHUW01000010">
    <property type="protein sequence ID" value="KAF8441557.1"/>
    <property type="molecule type" value="Genomic_DNA"/>
</dbReference>
<feature type="region of interest" description="Disordered" evidence="9">
    <location>
        <begin position="325"/>
        <end position="451"/>
    </location>
</feature>
<feature type="region of interest" description="Disordered" evidence="9">
    <location>
        <begin position="748"/>
        <end position="875"/>
    </location>
</feature>
<organism evidence="11 12">
    <name type="scientific">Boletus edulis BED1</name>
    <dbReference type="NCBI Taxonomy" id="1328754"/>
    <lineage>
        <taxon>Eukaryota</taxon>
        <taxon>Fungi</taxon>
        <taxon>Dikarya</taxon>
        <taxon>Basidiomycota</taxon>
        <taxon>Agaricomycotina</taxon>
        <taxon>Agaricomycetes</taxon>
        <taxon>Agaricomycetidae</taxon>
        <taxon>Boletales</taxon>
        <taxon>Boletineae</taxon>
        <taxon>Boletaceae</taxon>
        <taxon>Boletoideae</taxon>
        <taxon>Boletus</taxon>
    </lineage>
</organism>
<evidence type="ECO:0000256" key="5">
    <source>
        <dbReference type="ARBA" id="ARBA00022679"/>
    </source>
</evidence>
<reference evidence="11" key="2">
    <citation type="journal article" date="2020" name="Nat. Commun.">
        <title>Large-scale genome sequencing of mycorrhizal fungi provides insights into the early evolution of symbiotic traits.</title>
        <authorList>
            <person name="Miyauchi S."/>
            <person name="Kiss E."/>
            <person name="Kuo A."/>
            <person name="Drula E."/>
            <person name="Kohler A."/>
            <person name="Sanchez-Garcia M."/>
            <person name="Morin E."/>
            <person name="Andreopoulos B."/>
            <person name="Barry K.W."/>
            <person name="Bonito G."/>
            <person name="Buee M."/>
            <person name="Carver A."/>
            <person name="Chen C."/>
            <person name="Cichocki N."/>
            <person name="Clum A."/>
            <person name="Culley D."/>
            <person name="Crous P.W."/>
            <person name="Fauchery L."/>
            <person name="Girlanda M."/>
            <person name="Hayes R.D."/>
            <person name="Keri Z."/>
            <person name="LaButti K."/>
            <person name="Lipzen A."/>
            <person name="Lombard V."/>
            <person name="Magnuson J."/>
            <person name="Maillard F."/>
            <person name="Murat C."/>
            <person name="Nolan M."/>
            <person name="Ohm R.A."/>
            <person name="Pangilinan J."/>
            <person name="Pereira M.F."/>
            <person name="Perotto S."/>
            <person name="Peter M."/>
            <person name="Pfister S."/>
            <person name="Riley R."/>
            <person name="Sitrit Y."/>
            <person name="Stielow J.B."/>
            <person name="Szollosi G."/>
            <person name="Zifcakova L."/>
            <person name="Stursova M."/>
            <person name="Spatafora J.W."/>
            <person name="Tedersoo L."/>
            <person name="Vaario L.M."/>
            <person name="Yamada A."/>
            <person name="Yan M."/>
            <person name="Wang P."/>
            <person name="Xu J."/>
            <person name="Bruns T."/>
            <person name="Baldrian P."/>
            <person name="Vilgalys R."/>
            <person name="Dunand C."/>
            <person name="Henrissat B."/>
            <person name="Grigoriev I.V."/>
            <person name="Hibbett D."/>
            <person name="Nagy L.G."/>
            <person name="Martin F.M."/>
        </authorList>
    </citation>
    <scope>NUCLEOTIDE SEQUENCE</scope>
    <source>
        <strain evidence="11">BED1</strain>
    </source>
</reference>
<evidence type="ECO:0000256" key="7">
    <source>
        <dbReference type="ARBA" id="ARBA00022853"/>
    </source>
</evidence>
<dbReference type="Gene3D" id="1.10.10.1700">
    <property type="entry name" value="Histone-lysine N-methyltransferase"/>
    <property type="match status" value="1"/>
</dbReference>
<dbReference type="Pfam" id="PF00856">
    <property type="entry name" value="SET"/>
    <property type="match status" value="1"/>
</dbReference>
<dbReference type="GO" id="GO:0005634">
    <property type="term" value="C:nucleus"/>
    <property type="evidence" value="ECO:0007669"/>
    <property type="project" value="UniProtKB-SubCell"/>
</dbReference>
<feature type="compositionally biased region" description="Polar residues" evidence="9">
    <location>
        <begin position="853"/>
        <end position="866"/>
    </location>
</feature>
<dbReference type="GO" id="GO:0032259">
    <property type="term" value="P:methylation"/>
    <property type="evidence" value="ECO:0007669"/>
    <property type="project" value="UniProtKB-KW"/>
</dbReference>
<dbReference type="InterPro" id="IPR001214">
    <property type="entry name" value="SET_dom"/>
</dbReference>
<feature type="region of interest" description="Disordered" evidence="9">
    <location>
        <begin position="560"/>
        <end position="714"/>
    </location>
</feature>
<keyword evidence="8" id="KW-0539">Nucleus</keyword>
<keyword evidence="6" id="KW-0949">S-adenosyl-L-methionine</keyword>
<evidence type="ECO:0000259" key="10">
    <source>
        <dbReference type="PROSITE" id="PS50280"/>
    </source>
</evidence>
<comment type="subcellular location">
    <subcellularLocation>
        <location evidence="2">Chromosome</location>
    </subcellularLocation>
    <subcellularLocation>
        <location evidence="1">Nucleus</location>
    </subcellularLocation>
</comment>
<dbReference type="Proteomes" id="UP001194468">
    <property type="component" value="Unassembled WGS sequence"/>
</dbReference>
<feature type="compositionally biased region" description="Basic residues" evidence="9">
    <location>
        <begin position="634"/>
        <end position="644"/>
    </location>
</feature>
<evidence type="ECO:0000256" key="3">
    <source>
        <dbReference type="ARBA" id="ARBA00022454"/>
    </source>
</evidence>
<feature type="compositionally biased region" description="Polar residues" evidence="9">
    <location>
        <begin position="655"/>
        <end position="669"/>
    </location>
</feature>
<gene>
    <name evidence="11" type="ORF">L210DRAFT_930886</name>
</gene>
<dbReference type="SMART" id="SM00317">
    <property type="entry name" value="SET"/>
    <property type="match status" value="1"/>
</dbReference>
<feature type="compositionally biased region" description="Polar residues" evidence="9">
    <location>
        <begin position="431"/>
        <end position="443"/>
    </location>
</feature>
<feature type="compositionally biased region" description="Low complexity" evidence="9">
    <location>
        <begin position="362"/>
        <end position="382"/>
    </location>
</feature>
<dbReference type="Gene3D" id="2.170.270.10">
    <property type="entry name" value="SET domain"/>
    <property type="match status" value="1"/>
</dbReference>
<feature type="compositionally biased region" description="Polar residues" evidence="9">
    <location>
        <begin position="823"/>
        <end position="834"/>
    </location>
</feature>
<reference evidence="11" key="1">
    <citation type="submission" date="2019-10" db="EMBL/GenBank/DDBJ databases">
        <authorList>
            <consortium name="DOE Joint Genome Institute"/>
            <person name="Kuo A."/>
            <person name="Miyauchi S."/>
            <person name="Kiss E."/>
            <person name="Drula E."/>
            <person name="Kohler A."/>
            <person name="Sanchez-Garcia M."/>
            <person name="Andreopoulos B."/>
            <person name="Barry K.W."/>
            <person name="Bonito G."/>
            <person name="Buee M."/>
            <person name="Carver A."/>
            <person name="Chen C."/>
            <person name="Cichocki N."/>
            <person name="Clum A."/>
            <person name="Culley D."/>
            <person name="Crous P.W."/>
            <person name="Fauchery L."/>
            <person name="Girlanda M."/>
            <person name="Hayes R."/>
            <person name="Keri Z."/>
            <person name="LaButti K."/>
            <person name="Lipzen A."/>
            <person name="Lombard V."/>
            <person name="Magnuson J."/>
            <person name="Maillard F."/>
            <person name="Morin E."/>
            <person name="Murat C."/>
            <person name="Nolan M."/>
            <person name="Ohm R."/>
            <person name="Pangilinan J."/>
            <person name="Pereira M."/>
            <person name="Perotto S."/>
            <person name="Peter M."/>
            <person name="Riley R."/>
            <person name="Sitrit Y."/>
            <person name="Stielow B."/>
            <person name="Szollosi G."/>
            <person name="Zifcakova L."/>
            <person name="Stursova M."/>
            <person name="Spatafora J.W."/>
            <person name="Tedersoo L."/>
            <person name="Vaario L.-M."/>
            <person name="Yamada A."/>
            <person name="Yan M."/>
            <person name="Wang P."/>
            <person name="Xu J."/>
            <person name="Bruns T."/>
            <person name="Baldrian P."/>
            <person name="Vilgalys R."/>
            <person name="Henrissat B."/>
            <person name="Grigoriev I.V."/>
            <person name="Hibbett D."/>
            <person name="Nagy L.G."/>
            <person name="Martin F.M."/>
        </authorList>
    </citation>
    <scope>NUCLEOTIDE SEQUENCE</scope>
    <source>
        <strain evidence="11">BED1</strain>
    </source>
</reference>
<feature type="compositionally biased region" description="Polar residues" evidence="9">
    <location>
        <begin position="403"/>
        <end position="420"/>
    </location>
</feature>
<keyword evidence="7" id="KW-0156">Chromatin regulator</keyword>
<dbReference type="PROSITE" id="PS50280">
    <property type="entry name" value="SET"/>
    <property type="match status" value="1"/>
</dbReference>
<dbReference type="PANTHER" id="PTHR12977">
    <property type="entry name" value="SUPPRESSOR OF VARIEGATION 4-20-RELATED"/>
    <property type="match status" value="1"/>
</dbReference>
<evidence type="ECO:0000313" key="11">
    <source>
        <dbReference type="EMBL" id="KAF8441557.1"/>
    </source>
</evidence>